<comment type="caution">
    <text evidence="3">The sequence shown here is derived from an EMBL/GenBank/DDBJ whole genome shotgun (WGS) entry which is preliminary data.</text>
</comment>
<proteinExistence type="predicted"/>
<name>A0A1R3GNW2_9ROSI</name>
<dbReference type="AlphaFoldDB" id="A0A1R3GNW2"/>
<keyword evidence="2" id="KW-0732">Signal</keyword>
<feature type="compositionally biased region" description="Polar residues" evidence="1">
    <location>
        <begin position="20"/>
        <end position="35"/>
    </location>
</feature>
<dbReference type="Proteomes" id="UP000187203">
    <property type="component" value="Unassembled WGS sequence"/>
</dbReference>
<evidence type="ECO:0000313" key="4">
    <source>
        <dbReference type="Proteomes" id="UP000187203"/>
    </source>
</evidence>
<accession>A0A1R3GNW2</accession>
<reference evidence="4" key="1">
    <citation type="submission" date="2013-09" db="EMBL/GenBank/DDBJ databases">
        <title>Corchorus olitorius genome sequencing.</title>
        <authorList>
            <person name="Alam M."/>
            <person name="Haque M.S."/>
            <person name="Islam M.S."/>
            <person name="Emdad E.M."/>
            <person name="Islam M.M."/>
            <person name="Ahmed B."/>
            <person name="Halim A."/>
            <person name="Hossen Q.M.M."/>
            <person name="Hossain M.Z."/>
            <person name="Ahmed R."/>
            <person name="Khan M.M."/>
            <person name="Islam R."/>
            <person name="Rashid M.M."/>
            <person name="Khan S.A."/>
            <person name="Rahman M.S."/>
            <person name="Alam M."/>
            <person name="Yahiya A.S."/>
            <person name="Khan M.S."/>
            <person name="Azam M.S."/>
            <person name="Haque T."/>
            <person name="Lashkar M.Z.H."/>
            <person name="Akhand A.I."/>
            <person name="Morshed G."/>
            <person name="Roy S."/>
            <person name="Uddin K.S."/>
            <person name="Rabeya T."/>
            <person name="Hossain A.S."/>
            <person name="Chowdhury A."/>
            <person name="Snigdha A.R."/>
            <person name="Mortoza M.S."/>
            <person name="Matin S.A."/>
            <person name="Hoque S.M.E."/>
            <person name="Islam M.K."/>
            <person name="Roy D.K."/>
            <person name="Haider R."/>
            <person name="Moosa M.M."/>
            <person name="Elias S.M."/>
            <person name="Hasan A.M."/>
            <person name="Jahan S."/>
            <person name="Shafiuddin M."/>
            <person name="Mahmood N."/>
            <person name="Shommy N.S."/>
        </authorList>
    </citation>
    <scope>NUCLEOTIDE SEQUENCE [LARGE SCALE GENOMIC DNA]</scope>
    <source>
        <strain evidence="4">cv. O-4</strain>
    </source>
</reference>
<keyword evidence="4" id="KW-1185">Reference proteome</keyword>
<feature type="signal peptide" evidence="2">
    <location>
        <begin position="1"/>
        <end position="21"/>
    </location>
</feature>
<gene>
    <name evidence="3" type="ORF">COLO4_34073</name>
</gene>
<dbReference type="EMBL" id="AWUE01022070">
    <property type="protein sequence ID" value="OMO59746.1"/>
    <property type="molecule type" value="Genomic_DNA"/>
</dbReference>
<evidence type="ECO:0000256" key="2">
    <source>
        <dbReference type="SAM" id="SignalP"/>
    </source>
</evidence>
<evidence type="ECO:0000256" key="1">
    <source>
        <dbReference type="SAM" id="MobiDB-lite"/>
    </source>
</evidence>
<organism evidence="3 4">
    <name type="scientific">Corchorus olitorius</name>
    <dbReference type="NCBI Taxonomy" id="93759"/>
    <lineage>
        <taxon>Eukaryota</taxon>
        <taxon>Viridiplantae</taxon>
        <taxon>Streptophyta</taxon>
        <taxon>Embryophyta</taxon>
        <taxon>Tracheophyta</taxon>
        <taxon>Spermatophyta</taxon>
        <taxon>Magnoliopsida</taxon>
        <taxon>eudicotyledons</taxon>
        <taxon>Gunneridae</taxon>
        <taxon>Pentapetalae</taxon>
        <taxon>rosids</taxon>
        <taxon>malvids</taxon>
        <taxon>Malvales</taxon>
        <taxon>Malvaceae</taxon>
        <taxon>Grewioideae</taxon>
        <taxon>Apeibeae</taxon>
        <taxon>Corchorus</taxon>
    </lineage>
</organism>
<feature type="region of interest" description="Disordered" evidence="1">
    <location>
        <begin position="20"/>
        <end position="46"/>
    </location>
</feature>
<feature type="chain" id="PRO_5012842376" evidence="2">
    <location>
        <begin position="22"/>
        <end position="84"/>
    </location>
</feature>
<sequence>MTNRKFPRPIALSCLLSVLSSQPAGKQSITESAPETSKRSKSRKQTVNMARKMISPPFPDNALGHQSKLLVDSGRRHLEELKNS</sequence>
<protein>
    <submittedName>
        <fullName evidence="3">Uncharacterized protein</fullName>
    </submittedName>
</protein>
<evidence type="ECO:0000313" key="3">
    <source>
        <dbReference type="EMBL" id="OMO59746.1"/>
    </source>
</evidence>